<dbReference type="Gene3D" id="3.20.20.150">
    <property type="entry name" value="Divalent-metal-dependent TIM barrel enzymes"/>
    <property type="match status" value="1"/>
</dbReference>
<dbReference type="InterPro" id="IPR013022">
    <property type="entry name" value="Xyl_isomerase-like_TIM-brl"/>
</dbReference>
<name>A0A0S3EZR7_9SPHN</name>
<organism evidence="2 3">
    <name type="scientific">Sphingobium baderi</name>
    <dbReference type="NCBI Taxonomy" id="1332080"/>
    <lineage>
        <taxon>Bacteria</taxon>
        <taxon>Pseudomonadati</taxon>
        <taxon>Pseudomonadota</taxon>
        <taxon>Alphaproteobacteria</taxon>
        <taxon>Sphingomonadales</taxon>
        <taxon>Sphingomonadaceae</taxon>
        <taxon>Sphingobium</taxon>
    </lineage>
</organism>
<dbReference type="Pfam" id="PF01261">
    <property type="entry name" value="AP_endonuc_2"/>
    <property type="match status" value="1"/>
</dbReference>
<protein>
    <recommendedName>
        <fullName evidence="1">Xylose isomerase-like TIM barrel domain-containing protein</fullName>
    </recommendedName>
</protein>
<dbReference type="InterPro" id="IPR050312">
    <property type="entry name" value="IolE/XylAMocC-like"/>
</dbReference>
<dbReference type="Proteomes" id="UP000056968">
    <property type="component" value="Chromosome"/>
</dbReference>
<evidence type="ECO:0000259" key="1">
    <source>
        <dbReference type="Pfam" id="PF01261"/>
    </source>
</evidence>
<proteinExistence type="predicted"/>
<dbReference type="STRING" id="1332080.ATN00_11890"/>
<dbReference type="InterPro" id="IPR036237">
    <property type="entry name" value="Xyl_isomerase-like_sf"/>
</dbReference>
<gene>
    <name evidence="2" type="ORF">ATN00_11890</name>
</gene>
<dbReference type="PANTHER" id="PTHR12110:SF48">
    <property type="entry name" value="BLL3656 PROTEIN"/>
    <property type="match status" value="1"/>
</dbReference>
<reference evidence="2 3" key="1">
    <citation type="submission" date="2015-11" db="EMBL/GenBank/DDBJ databases">
        <title>A Two-component Flavoprotein Monooxygenase System MeaXY Responsible for para-Hydroxylation of 2-Methyl-6-ethylaniline and 2,6-Diethylaniline in Sphingobium baderi DE-13.</title>
        <authorList>
            <person name="Cheng M."/>
            <person name="Meng Q."/>
            <person name="Yang Y."/>
            <person name="Chu C."/>
            <person name="Yan X."/>
            <person name="He J."/>
            <person name="Li S."/>
        </authorList>
    </citation>
    <scope>NUCLEOTIDE SEQUENCE [LARGE SCALE GENOMIC DNA]</scope>
    <source>
        <strain evidence="2 3">DE-13</strain>
    </source>
</reference>
<keyword evidence="3" id="KW-1185">Reference proteome</keyword>
<accession>A0A0S3EZR7</accession>
<dbReference type="KEGG" id="sbd:ATN00_11890"/>
<dbReference type="SUPFAM" id="SSF51658">
    <property type="entry name" value="Xylose isomerase-like"/>
    <property type="match status" value="1"/>
</dbReference>
<dbReference type="EMBL" id="CP013264">
    <property type="protein sequence ID" value="ALR20893.1"/>
    <property type="molecule type" value="Genomic_DNA"/>
</dbReference>
<feature type="domain" description="Xylose isomerase-like TIM barrel" evidence="1">
    <location>
        <begin position="23"/>
        <end position="254"/>
    </location>
</feature>
<dbReference type="AlphaFoldDB" id="A0A0S3EZR7"/>
<evidence type="ECO:0000313" key="3">
    <source>
        <dbReference type="Proteomes" id="UP000056968"/>
    </source>
</evidence>
<dbReference type="PANTHER" id="PTHR12110">
    <property type="entry name" value="HYDROXYPYRUVATE ISOMERASE"/>
    <property type="match status" value="1"/>
</dbReference>
<dbReference type="OrthoDB" id="9072761at2"/>
<evidence type="ECO:0000313" key="2">
    <source>
        <dbReference type="EMBL" id="ALR20893.1"/>
    </source>
</evidence>
<sequence length="275" mass="30414">MIEMNRIGVDYISLIGISPLGMIAAAADAGCHNISLILTRPDYNPDGYPWFSLIDDAALRRETVTCLRDRDVSIALVDGFAVYPGQPTENHRQAFEILAELGVRRVNTVSFDEDWSRMIDKTAEIVAMAREYDVTVTIESCPMLTVKTLAQALEVISAVNLPNFKLLIDTMHITRSGESGDIARLDPMLIDYVQISDGPLSVPDPLNYMNEAMNERMVPGTGEMPLVEMIRAMRRDIIVSIEVPMRSLKEAGMSETERVRLAVEGARKVVAAAEA</sequence>